<evidence type="ECO:0000313" key="15">
    <source>
        <dbReference type="EMBL" id="EWH08929.1"/>
    </source>
</evidence>
<dbReference type="InterPro" id="IPR004358">
    <property type="entry name" value="Sig_transdc_His_kin-like_C"/>
</dbReference>
<evidence type="ECO:0000313" key="16">
    <source>
        <dbReference type="Proteomes" id="UP000019276"/>
    </source>
</evidence>
<dbReference type="eggNOG" id="COG2205">
    <property type="taxonomic scope" value="Bacteria"/>
</dbReference>
<keyword evidence="4" id="KW-0808">Transferase</keyword>
<dbReference type="PATRIC" id="fig|1328313.3.peg.3061"/>
<dbReference type="InterPro" id="IPR003661">
    <property type="entry name" value="HisK_dim/P_dom"/>
</dbReference>
<dbReference type="InterPro" id="IPR036097">
    <property type="entry name" value="HisK_dim/P_sf"/>
</dbReference>
<evidence type="ECO:0000256" key="10">
    <source>
        <dbReference type="ARBA" id="ARBA00068150"/>
    </source>
</evidence>
<dbReference type="SMART" id="SM00388">
    <property type="entry name" value="HisKA"/>
    <property type="match status" value="1"/>
</dbReference>
<keyword evidence="6 15" id="KW-0418">Kinase</keyword>
<dbReference type="RefSeq" id="WP_051479920.1">
    <property type="nucleotide sequence ID" value="NZ_ARZY01000033.1"/>
</dbReference>
<dbReference type="PRINTS" id="PR00344">
    <property type="entry name" value="BCTRLSENSOR"/>
</dbReference>
<dbReference type="PROSITE" id="PS50110">
    <property type="entry name" value="RESPONSE_REGULATORY"/>
    <property type="match status" value="2"/>
</dbReference>
<protein>
    <recommendedName>
        <fullName evidence="10">Sensory/regulatory protein RpfC</fullName>
        <ecNumber evidence="2">2.7.13.3</ecNumber>
    </recommendedName>
</protein>
<comment type="catalytic activity">
    <reaction evidence="1">
        <text>ATP + protein L-histidine = ADP + protein N-phospho-L-histidine.</text>
        <dbReference type="EC" id="2.7.13.3"/>
    </reaction>
</comment>
<evidence type="ECO:0000256" key="8">
    <source>
        <dbReference type="ARBA" id="ARBA00023012"/>
    </source>
</evidence>
<evidence type="ECO:0000259" key="14">
    <source>
        <dbReference type="PROSITE" id="PS50110"/>
    </source>
</evidence>
<dbReference type="SMART" id="SM00448">
    <property type="entry name" value="REC"/>
    <property type="match status" value="2"/>
</dbReference>
<keyword evidence="7" id="KW-0067">ATP-binding</keyword>
<dbReference type="STRING" id="1328313.DS2_15009"/>
<dbReference type="SUPFAM" id="SSF52172">
    <property type="entry name" value="CheY-like"/>
    <property type="match status" value="2"/>
</dbReference>
<feature type="modified residue" description="4-aspartylphosphate" evidence="11">
    <location>
        <position position="667"/>
    </location>
</feature>
<evidence type="ECO:0000256" key="5">
    <source>
        <dbReference type="ARBA" id="ARBA00022741"/>
    </source>
</evidence>
<dbReference type="SMART" id="SM00387">
    <property type="entry name" value="HATPase_c"/>
    <property type="match status" value="1"/>
</dbReference>
<feature type="domain" description="Response regulatory" evidence="14">
    <location>
        <begin position="616"/>
        <end position="737"/>
    </location>
</feature>
<dbReference type="FunFam" id="1.10.287.130:FF:000002">
    <property type="entry name" value="Two-component osmosensing histidine kinase"/>
    <property type="match status" value="1"/>
</dbReference>
<comment type="subunit">
    <text evidence="9">At low DSF concentrations, interacts with RpfF.</text>
</comment>
<feature type="transmembrane region" description="Helical" evidence="12">
    <location>
        <begin position="6"/>
        <end position="29"/>
    </location>
</feature>
<dbReference type="InterPro" id="IPR005467">
    <property type="entry name" value="His_kinase_dom"/>
</dbReference>
<dbReference type="CDD" id="cd16922">
    <property type="entry name" value="HATPase_EvgS-ArcB-TorS-like"/>
    <property type="match status" value="1"/>
</dbReference>
<dbReference type="Gene3D" id="3.30.565.10">
    <property type="entry name" value="Histidine kinase-like ATPase, C-terminal domain"/>
    <property type="match status" value="1"/>
</dbReference>
<dbReference type="PROSITE" id="PS50109">
    <property type="entry name" value="HIS_KIN"/>
    <property type="match status" value="1"/>
</dbReference>
<keyword evidence="8" id="KW-0902">Two-component regulatory system</keyword>
<proteinExistence type="predicted"/>
<name>W7Q801_9ALTE</name>
<keyword evidence="12" id="KW-0472">Membrane</keyword>
<dbReference type="PANTHER" id="PTHR45339:SF1">
    <property type="entry name" value="HYBRID SIGNAL TRANSDUCTION HISTIDINE KINASE J"/>
    <property type="match status" value="1"/>
</dbReference>
<keyword evidence="12" id="KW-1133">Transmembrane helix</keyword>
<evidence type="ECO:0000259" key="13">
    <source>
        <dbReference type="PROSITE" id="PS50109"/>
    </source>
</evidence>
<dbReference type="GO" id="GO:0005524">
    <property type="term" value="F:ATP binding"/>
    <property type="evidence" value="ECO:0007669"/>
    <property type="project" value="UniProtKB-KW"/>
</dbReference>
<feature type="modified residue" description="4-aspartylphosphate" evidence="11">
    <location>
        <position position="525"/>
    </location>
</feature>
<sequence>MHQADVVHIVGLTAYILLLLLFSWVVLVAKARTGAIWWLAANIGTLMGRVTLYLLPDYLPTGSAPVIYAALLTAEKTFVVVGLCLFFNDNWQIYKKHMLLTCGVFCLGYFIVYQASLSATYNAVLLTCVQCACLCLSAMVIWRNKKSLHHCWSLLLMSTCIIFVIHWSTFPIALNYPTWLNIGFFVGNILNLILYLTLAAIALNRFEARLINAEQSALDLAHKAIAASKAKSEFLANMSHEIRTPMNGILGMLELLKTTELSKEQTHKLNIAYSSAQGLLAIINDILDFSKIEANKLNIEKIAFNLQAIVEESANALQPQAAQKQLEFIVDTTGIKHPLVTGDPTRFRQILLNLVGNAIKFTAKGEIVVSVKQIKRQQQWWIECAVTDTGIGIKEEQKETLFQSFSQADTSTTRKFGGTGLGLTICKKLCQIMGGNIWFTSQYGYGSSFKFEYPLSVRSTEPTLAQHKRLAGLKALLVDDNATNLEILRNQLAIWEINSQQALSPIVALEIVRNSQTVFDLAIVDMQMPEMDGIEFLRQFKQAYPAHKTQFIMSSSLSSAEIRHQAQQVGYSAYLNKPLLASDLLNSLHNVFSPNANGSANRSKQSQLPQKFSFQHILVVEDNEINQLVIAEILSQLDLKFTIASNGLVALNQLTDEEVSFDLILMDCQMPELDGYQTTEKIRQGAVGDKHKNLPIIALTANAMSGDKEKCLQAGMTDYVSKPLDKNKLILTISRYLCAS</sequence>
<dbReference type="SUPFAM" id="SSF47384">
    <property type="entry name" value="Homodimeric domain of signal transducing histidine kinase"/>
    <property type="match status" value="1"/>
</dbReference>
<keyword evidence="16" id="KW-1185">Reference proteome</keyword>
<dbReference type="Proteomes" id="UP000019276">
    <property type="component" value="Unassembled WGS sequence"/>
</dbReference>
<keyword evidence="5" id="KW-0547">Nucleotide-binding</keyword>
<evidence type="ECO:0000256" key="11">
    <source>
        <dbReference type="PROSITE-ProRule" id="PRU00169"/>
    </source>
</evidence>
<dbReference type="InterPro" id="IPR001789">
    <property type="entry name" value="Sig_transdc_resp-reg_receiver"/>
</dbReference>
<feature type="transmembrane region" description="Helical" evidence="12">
    <location>
        <begin position="179"/>
        <end position="203"/>
    </location>
</feature>
<keyword evidence="3 11" id="KW-0597">Phosphoprotein</keyword>
<dbReference type="EC" id="2.7.13.3" evidence="2"/>
<reference evidence="15 16" key="1">
    <citation type="journal article" date="2014" name="Genome Announc.">
        <title>Draft Genome Sequence of the Agar-Degrading Bacterium Catenovulum sp. Strain DS-2, Isolated from Intestines of Haliotis diversicolor.</title>
        <authorList>
            <person name="Shan D."/>
            <person name="Li X."/>
            <person name="Gu Z."/>
            <person name="Wei G."/>
            <person name="Gao Z."/>
            <person name="Shao Z."/>
        </authorList>
    </citation>
    <scope>NUCLEOTIDE SEQUENCE [LARGE SCALE GENOMIC DNA]</scope>
    <source>
        <strain evidence="15 16">DS-2</strain>
    </source>
</reference>
<evidence type="ECO:0000256" key="2">
    <source>
        <dbReference type="ARBA" id="ARBA00012438"/>
    </source>
</evidence>
<keyword evidence="12" id="KW-0812">Transmembrane</keyword>
<feature type="transmembrane region" description="Helical" evidence="12">
    <location>
        <begin position="67"/>
        <end position="87"/>
    </location>
</feature>
<evidence type="ECO:0000256" key="4">
    <source>
        <dbReference type="ARBA" id="ARBA00022679"/>
    </source>
</evidence>
<comment type="caution">
    <text evidence="15">The sequence shown here is derived from an EMBL/GenBank/DDBJ whole genome shotgun (WGS) entry which is preliminary data.</text>
</comment>
<dbReference type="InterPro" id="IPR036890">
    <property type="entry name" value="HATPase_C_sf"/>
</dbReference>
<dbReference type="InterPro" id="IPR011006">
    <property type="entry name" value="CheY-like_superfamily"/>
</dbReference>
<accession>W7Q801</accession>
<dbReference type="InterPro" id="IPR003594">
    <property type="entry name" value="HATPase_dom"/>
</dbReference>
<dbReference type="PANTHER" id="PTHR45339">
    <property type="entry name" value="HYBRID SIGNAL TRANSDUCTION HISTIDINE KINASE J"/>
    <property type="match status" value="1"/>
</dbReference>
<gene>
    <name evidence="15" type="ORF">DS2_15009</name>
</gene>
<evidence type="ECO:0000256" key="1">
    <source>
        <dbReference type="ARBA" id="ARBA00000085"/>
    </source>
</evidence>
<organism evidence="15 16">
    <name type="scientific">Catenovulum agarivorans DS-2</name>
    <dbReference type="NCBI Taxonomy" id="1328313"/>
    <lineage>
        <taxon>Bacteria</taxon>
        <taxon>Pseudomonadati</taxon>
        <taxon>Pseudomonadota</taxon>
        <taxon>Gammaproteobacteria</taxon>
        <taxon>Alteromonadales</taxon>
        <taxon>Alteromonadaceae</taxon>
        <taxon>Catenovulum</taxon>
    </lineage>
</organism>
<feature type="domain" description="Histidine kinase" evidence="13">
    <location>
        <begin position="237"/>
        <end position="457"/>
    </location>
</feature>
<feature type="domain" description="Response regulatory" evidence="14">
    <location>
        <begin position="474"/>
        <end position="592"/>
    </location>
</feature>
<feature type="transmembrane region" description="Helical" evidence="12">
    <location>
        <begin position="36"/>
        <end position="55"/>
    </location>
</feature>
<feature type="transmembrane region" description="Helical" evidence="12">
    <location>
        <begin position="154"/>
        <end position="173"/>
    </location>
</feature>
<dbReference type="eggNOG" id="COG0642">
    <property type="taxonomic scope" value="Bacteria"/>
</dbReference>
<dbReference type="FunFam" id="3.30.565.10:FF:000010">
    <property type="entry name" value="Sensor histidine kinase RcsC"/>
    <property type="match status" value="1"/>
</dbReference>
<dbReference type="AlphaFoldDB" id="W7Q801"/>
<feature type="transmembrane region" description="Helical" evidence="12">
    <location>
        <begin position="123"/>
        <end position="142"/>
    </location>
</feature>
<evidence type="ECO:0000256" key="9">
    <source>
        <dbReference type="ARBA" id="ARBA00064003"/>
    </source>
</evidence>
<evidence type="ECO:0000256" key="6">
    <source>
        <dbReference type="ARBA" id="ARBA00022777"/>
    </source>
</evidence>
<dbReference type="CDD" id="cd17546">
    <property type="entry name" value="REC_hyHK_CKI1_RcsC-like"/>
    <property type="match status" value="1"/>
</dbReference>
<dbReference type="SUPFAM" id="SSF55874">
    <property type="entry name" value="ATPase domain of HSP90 chaperone/DNA topoisomerase II/histidine kinase"/>
    <property type="match status" value="1"/>
</dbReference>
<dbReference type="OrthoDB" id="9810730at2"/>
<dbReference type="Pfam" id="PF00072">
    <property type="entry name" value="Response_reg"/>
    <property type="match status" value="2"/>
</dbReference>
<evidence type="ECO:0000256" key="7">
    <source>
        <dbReference type="ARBA" id="ARBA00022840"/>
    </source>
</evidence>
<evidence type="ECO:0000256" key="3">
    <source>
        <dbReference type="ARBA" id="ARBA00022553"/>
    </source>
</evidence>
<dbReference type="Pfam" id="PF00512">
    <property type="entry name" value="HisKA"/>
    <property type="match status" value="1"/>
</dbReference>
<dbReference type="Gene3D" id="1.10.287.130">
    <property type="match status" value="1"/>
</dbReference>
<dbReference type="Pfam" id="PF02518">
    <property type="entry name" value="HATPase_c"/>
    <property type="match status" value="1"/>
</dbReference>
<dbReference type="CDD" id="cd00082">
    <property type="entry name" value="HisKA"/>
    <property type="match status" value="1"/>
</dbReference>
<dbReference type="Gene3D" id="3.40.50.2300">
    <property type="match status" value="2"/>
</dbReference>
<dbReference type="GO" id="GO:0000155">
    <property type="term" value="F:phosphorelay sensor kinase activity"/>
    <property type="evidence" value="ECO:0007669"/>
    <property type="project" value="InterPro"/>
</dbReference>
<dbReference type="EMBL" id="ARZY01000033">
    <property type="protein sequence ID" value="EWH08929.1"/>
    <property type="molecule type" value="Genomic_DNA"/>
</dbReference>
<evidence type="ECO:0000256" key="12">
    <source>
        <dbReference type="SAM" id="Phobius"/>
    </source>
</evidence>